<evidence type="ECO:0000313" key="6">
    <source>
        <dbReference type="EMBL" id="SPD33794.1"/>
    </source>
</evidence>
<dbReference type="EMBL" id="OIVN01000540">
    <property type="protein sequence ID" value="SPC81829.1"/>
    <property type="molecule type" value="Genomic_DNA"/>
</dbReference>
<dbReference type="InterPro" id="IPR045077">
    <property type="entry name" value="L3_arc_euk"/>
</dbReference>
<name>A0A2N9JB02_FAGSY</name>
<dbReference type="AlphaFoldDB" id="A0A2N9JB02"/>
<dbReference type="InterPro" id="IPR009000">
    <property type="entry name" value="Transl_B-barrel_sf"/>
</dbReference>
<evidence type="ECO:0000313" key="5">
    <source>
        <dbReference type="EMBL" id="SPD04788.1"/>
    </source>
</evidence>
<evidence type="ECO:0000256" key="2">
    <source>
        <dbReference type="ARBA" id="ARBA00022980"/>
    </source>
</evidence>
<protein>
    <submittedName>
        <fullName evidence="6">Uncharacterized protein</fullName>
    </submittedName>
</protein>
<dbReference type="GO" id="GO:0003723">
    <property type="term" value="F:RNA binding"/>
    <property type="evidence" value="ECO:0007669"/>
    <property type="project" value="TreeGrafter"/>
</dbReference>
<dbReference type="PANTHER" id="PTHR11363:SF14">
    <property type="entry name" value="LARGE RIBOSOMAL SUBUNIT PROTEIN UL3Y"/>
    <property type="match status" value="1"/>
</dbReference>
<dbReference type="GO" id="GO:0003735">
    <property type="term" value="F:structural constituent of ribosome"/>
    <property type="evidence" value="ECO:0007669"/>
    <property type="project" value="InterPro"/>
</dbReference>
<keyword evidence="2" id="KW-0689">Ribosomal protein</keyword>
<dbReference type="Pfam" id="PF00297">
    <property type="entry name" value="Ribosomal_L3"/>
    <property type="match status" value="1"/>
</dbReference>
<dbReference type="GO" id="GO:0006412">
    <property type="term" value="P:translation"/>
    <property type="evidence" value="ECO:0007669"/>
    <property type="project" value="InterPro"/>
</dbReference>
<sequence>MLATVKDESDDGKKDIQSQLEKMKKYCTVIRVLAHTQIRKMKGLKQKKAHLMEIQVNGGTIAQKVDYAYE</sequence>
<evidence type="ECO:0000313" key="4">
    <source>
        <dbReference type="EMBL" id="SPC81829.1"/>
    </source>
</evidence>
<evidence type="ECO:0000256" key="3">
    <source>
        <dbReference type="ARBA" id="ARBA00023274"/>
    </source>
</evidence>
<keyword evidence="3" id="KW-0687">Ribonucleoprotein</keyword>
<organism evidence="6">
    <name type="scientific">Fagus sylvatica</name>
    <name type="common">Beechnut</name>
    <dbReference type="NCBI Taxonomy" id="28930"/>
    <lineage>
        <taxon>Eukaryota</taxon>
        <taxon>Viridiplantae</taxon>
        <taxon>Streptophyta</taxon>
        <taxon>Embryophyta</taxon>
        <taxon>Tracheophyta</taxon>
        <taxon>Spermatophyta</taxon>
        <taxon>Magnoliopsida</taxon>
        <taxon>eudicotyledons</taxon>
        <taxon>Gunneridae</taxon>
        <taxon>Pentapetalae</taxon>
        <taxon>rosids</taxon>
        <taxon>fabids</taxon>
        <taxon>Fagales</taxon>
        <taxon>Fagaceae</taxon>
        <taxon>Fagus</taxon>
    </lineage>
</organism>
<accession>A0A2N9JB02</accession>
<dbReference type="GO" id="GO:0022625">
    <property type="term" value="C:cytosolic large ribosomal subunit"/>
    <property type="evidence" value="ECO:0007669"/>
    <property type="project" value="TreeGrafter"/>
</dbReference>
<dbReference type="EMBL" id="OIVN01002572">
    <property type="protein sequence ID" value="SPD04788.1"/>
    <property type="molecule type" value="Genomic_DNA"/>
</dbReference>
<gene>
    <name evidence="5" type="ORF">FSB_LOCUS32670</name>
    <name evidence="6" type="ORF">FSB_LOCUS61676</name>
    <name evidence="4" type="ORF">FSB_LOCUS9711</name>
</gene>
<comment type="similarity">
    <text evidence="1">Belongs to the universal ribosomal protein uL3 family.</text>
</comment>
<evidence type="ECO:0000256" key="1">
    <source>
        <dbReference type="ARBA" id="ARBA00006540"/>
    </source>
</evidence>
<reference evidence="6" key="1">
    <citation type="submission" date="2018-02" db="EMBL/GenBank/DDBJ databases">
        <authorList>
            <person name="Cohen D.B."/>
            <person name="Kent A.D."/>
        </authorList>
    </citation>
    <scope>NUCLEOTIDE SEQUENCE</scope>
</reference>
<dbReference type="EMBL" id="OIVN01006473">
    <property type="protein sequence ID" value="SPD33794.1"/>
    <property type="molecule type" value="Genomic_DNA"/>
</dbReference>
<dbReference type="Gene3D" id="3.30.1430.10">
    <property type="match status" value="1"/>
</dbReference>
<proteinExistence type="inferred from homology"/>
<dbReference type="InterPro" id="IPR000597">
    <property type="entry name" value="Ribosomal_uL3"/>
</dbReference>
<dbReference type="PANTHER" id="PTHR11363">
    <property type="entry name" value="60S RIBOSOMAL PROTEIN L3-RELATED"/>
    <property type="match status" value="1"/>
</dbReference>
<dbReference type="SUPFAM" id="SSF50447">
    <property type="entry name" value="Translation proteins"/>
    <property type="match status" value="1"/>
</dbReference>